<evidence type="ECO:0000256" key="2">
    <source>
        <dbReference type="SAM" id="MobiDB-lite"/>
    </source>
</evidence>
<evidence type="ECO:0000313" key="4">
    <source>
        <dbReference type="EMBL" id="TXN32318.1"/>
    </source>
</evidence>
<dbReference type="GO" id="GO:0003676">
    <property type="term" value="F:nucleic acid binding"/>
    <property type="evidence" value="ECO:0007669"/>
    <property type="project" value="InterPro"/>
</dbReference>
<sequence length="492" mass="52007">MLCTDCCQSMVIMFEFCENEVMPITATLSLEVPALEGISRADDLELIEVMRKWAQARRAVDAGLAILAGVVAARSSLELGYDGLAQRAGARTADALVSQLTGTSGQEARAITSVGTMMSDPAAWLGEVATRVAAGDLSIGAAAAIQSGLGAPSPTVAADDLADAAHELLASANFLPPEKVARQARELRDELDEAGVVDRESELREKRFLRLTRQADGMTRIVGLLDPESAALVTDAVDAVTSPRRGGPRFVDATAAARAEDIALDDRTTGQLALDALVEMVRIAVAADDGRVFGTRKPAVRVHVTATDLARGTGVAHLEGQTSAVSVATVERLACGDGFLAIEFSDGGANSGAALRLGRSRRTFSDAQRAVLAAIWGGCAVGGCDRPPSWCEAHHIDEWLEDLGPTDVSNGILLCRHDHLLVHNNGWKIRRRGNDYFLEPPRGDPLHAAAIPLIPKNPVYHRGRANADARSRGPIRRPNAPPPAGDRAEGTA</sequence>
<comment type="caution">
    <text evidence="4">The sequence shown here is derived from an EMBL/GenBank/DDBJ whole genome shotgun (WGS) entry which is preliminary data.</text>
</comment>
<dbReference type="InterPro" id="IPR003870">
    <property type="entry name" value="DUF222"/>
</dbReference>
<dbReference type="GO" id="GO:0004519">
    <property type="term" value="F:endonuclease activity"/>
    <property type="evidence" value="ECO:0007669"/>
    <property type="project" value="InterPro"/>
</dbReference>
<dbReference type="Proteomes" id="UP000321379">
    <property type="component" value="Unassembled WGS sequence"/>
</dbReference>
<keyword evidence="5" id="KW-1185">Reference proteome</keyword>
<dbReference type="CDD" id="cd00085">
    <property type="entry name" value="HNHc"/>
    <property type="match status" value="1"/>
</dbReference>
<evidence type="ECO:0000259" key="3">
    <source>
        <dbReference type="SMART" id="SM00507"/>
    </source>
</evidence>
<comment type="similarity">
    <text evidence="1">Belongs to the Rv1128c/1148c/1588c/1702c/1945/3466 family.</text>
</comment>
<dbReference type="AlphaFoldDB" id="A0A5C8UUS5"/>
<dbReference type="Pfam" id="PF02720">
    <property type="entry name" value="DUF222"/>
    <property type="match status" value="1"/>
</dbReference>
<accession>A0A5C8UUS5</accession>
<dbReference type="SMART" id="SM00507">
    <property type="entry name" value="HNHc"/>
    <property type="match status" value="1"/>
</dbReference>
<feature type="domain" description="HNH nuclease" evidence="3">
    <location>
        <begin position="367"/>
        <end position="420"/>
    </location>
</feature>
<dbReference type="InterPro" id="IPR002711">
    <property type="entry name" value="HNH"/>
</dbReference>
<evidence type="ECO:0000313" key="5">
    <source>
        <dbReference type="Proteomes" id="UP000321379"/>
    </source>
</evidence>
<gene>
    <name evidence="4" type="ORF">FVP33_01465</name>
</gene>
<proteinExistence type="inferred from homology"/>
<feature type="region of interest" description="Disordered" evidence="2">
    <location>
        <begin position="464"/>
        <end position="492"/>
    </location>
</feature>
<dbReference type="EMBL" id="VRMG01000003">
    <property type="protein sequence ID" value="TXN32318.1"/>
    <property type="molecule type" value="Genomic_DNA"/>
</dbReference>
<reference evidence="4 5" key="1">
    <citation type="submission" date="2019-08" db="EMBL/GenBank/DDBJ databases">
        <title>Bacterial whole genome sequence for Glaciihabitans sp. CHu50b-6-2.</title>
        <authorList>
            <person name="Jin L."/>
        </authorList>
    </citation>
    <scope>NUCLEOTIDE SEQUENCE [LARGE SCALE GENOMIC DNA]</scope>
    <source>
        <strain evidence="4 5">CHu50b-6-2</strain>
    </source>
</reference>
<dbReference type="GO" id="GO:0008270">
    <property type="term" value="F:zinc ion binding"/>
    <property type="evidence" value="ECO:0007669"/>
    <property type="project" value="InterPro"/>
</dbReference>
<organism evidence="4 5">
    <name type="scientific">Lacisediminihabitans profunda</name>
    <dbReference type="NCBI Taxonomy" id="2594790"/>
    <lineage>
        <taxon>Bacteria</taxon>
        <taxon>Bacillati</taxon>
        <taxon>Actinomycetota</taxon>
        <taxon>Actinomycetes</taxon>
        <taxon>Micrococcales</taxon>
        <taxon>Microbacteriaceae</taxon>
        <taxon>Lacisediminihabitans</taxon>
    </lineage>
</organism>
<protein>
    <submittedName>
        <fullName evidence="4">DUF222 domain-containing protein</fullName>
    </submittedName>
</protein>
<dbReference type="InterPro" id="IPR003615">
    <property type="entry name" value="HNH_nuc"/>
</dbReference>
<name>A0A5C8UUS5_9MICO</name>
<dbReference type="Pfam" id="PF01844">
    <property type="entry name" value="HNH"/>
    <property type="match status" value="1"/>
</dbReference>
<evidence type="ECO:0000256" key="1">
    <source>
        <dbReference type="ARBA" id="ARBA00023450"/>
    </source>
</evidence>